<organism evidence="1 2">
    <name type="scientific">Caerostris extrusa</name>
    <name type="common">Bark spider</name>
    <name type="synonym">Caerostris bankana</name>
    <dbReference type="NCBI Taxonomy" id="172846"/>
    <lineage>
        <taxon>Eukaryota</taxon>
        <taxon>Metazoa</taxon>
        <taxon>Ecdysozoa</taxon>
        <taxon>Arthropoda</taxon>
        <taxon>Chelicerata</taxon>
        <taxon>Arachnida</taxon>
        <taxon>Araneae</taxon>
        <taxon>Araneomorphae</taxon>
        <taxon>Entelegynae</taxon>
        <taxon>Araneoidea</taxon>
        <taxon>Araneidae</taxon>
        <taxon>Caerostris</taxon>
    </lineage>
</organism>
<gene>
    <name evidence="1" type="ORF">CEXT_798881</name>
</gene>
<name>A0AAV4UF72_CAEEX</name>
<dbReference type="Proteomes" id="UP001054945">
    <property type="component" value="Unassembled WGS sequence"/>
</dbReference>
<accession>A0AAV4UF72</accession>
<dbReference type="AlphaFoldDB" id="A0AAV4UF72"/>
<proteinExistence type="predicted"/>
<evidence type="ECO:0000313" key="2">
    <source>
        <dbReference type="Proteomes" id="UP001054945"/>
    </source>
</evidence>
<comment type="caution">
    <text evidence="1">The sequence shown here is derived from an EMBL/GenBank/DDBJ whole genome shotgun (WGS) entry which is preliminary data.</text>
</comment>
<dbReference type="EMBL" id="BPLR01012768">
    <property type="protein sequence ID" value="GIY56429.1"/>
    <property type="molecule type" value="Genomic_DNA"/>
</dbReference>
<sequence length="208" mass="24182">MSRQILFVSEKPLQPKAEASLKILSEIGFEHARVTTFGKIFPEFPFFSRFFVWVEEYFFHPPMSRQILFVNEQPLQPKSRSFAANICLRRKRFCLENAKLGVFSAIDLNMQCYHLRERGGRILFPPSNVATDLVCKREAPSTESRSFAANICLRRKWFCLENAKLGVFSAIDLNMQGLPPSGRFSRISFFPGSLFVTAMQWKRRHQYL</sequence>
<protein>
    <submittedName>
        <fullName evidence="1">Uncharacterized protein</fullName>
    </submittedName>
</protein>
<reference evidence="1 2" key="1">
    <citation type="submission" date="2021-06" db="EMBL/GenBank/DDBJ databases">
        <title>Caerostris extrusa draft genome.</title>
        <authorList>
            <person name="Kono N."/>
            <person name="Arakawa K."/>
        </authorList>
    </citation>
    <scope>NUCLEOTIDE SEQUENCE [LARGE SCALE GENOMIC DNA]</scope>
</reference>
<evidence type="ECO:0000313" key="1">
    <source>
        <dbReference type="EMBL" id="GIY56429.1"/>
    </source>
</evidence>
<keyword evidence="2" id="KW-1185">Reference proteome</keyword>